<evidence type="ECO:0000256" key="9">
    <source>
        <dbReference type="SAM" id="MobiDB-lite"/>
    </source>
</evidence>
<dbReference type="Gene3D" id="3.40.50.300">
    <property type="entry name" value="P-loop containing nucleotide triphosphate hydrolases"/>
    <property type="match status" value="2"/>
</dbReference>
<dbReference type="PANTHER" id="PTHR48470">
    <property type="entry name" value="CELL DIVISION CONTROL PROTEIN 48 C ISOFORM 1"/>
    <property type="match status" value="1"/>
</dbReference>
<dbReference type="Proteomes" id="UP001229421">
    <property type="component" value="Unassembled WGS sequence"/>
</dbReference>
<dbReference type="InterPro" id="IPR055278">
    <property type="entry name" value="CDC48c"/>
</dbReference>
<keyword evidence="6" id="KW-0067">ATP-binding</keyword>
<dbReference type="FunFam" id="3.40.50.300:FF:000365">
    <property type="entry name" value="Ribosome biogenesis ATPase RIX7"/>
    <property type="match status" value="1"/>
</dbReference>
<dbReference type="Gene3D" id="1.10.8.60">
    <property type="match status" value="2"/>
</dbReference>
<dbReference type="InterPro" id="IPR027417">
    <property type="entry name" value="P-loop_NTPase"/>
</dbReference>
<dbReference type="SMART" id="SM00382">
    <property type="entry name" value="AAA"/>
    <property type="match status" value="2"/>
</dbReference>
<evidence type="ECO:0000313" key="12">
    <source>
        <dbReference type="Proteomes" id="UP001229421"/>
    </source>
</evidence>
<feature type="region of interest" description="Disordered" evidence="9">
    <location>
        <begin position="96"/>
        <end position="143"/>
    </location>
</feature>
<dbReference type="InterPro" id="IPR003959">
    <property type="entry name" value="ATPase_AAA_core"/>
</dbReference>
<sequence>MGVAGKSTLFEKLLRRRVEEMYSSSTPPANQLMIDGLCEKYPEYRRHKRLLKRMLIKQTIKNNGKRKNEEDRWSFNDDDITSRKKTKKININVACRGNMSLEPSEQSSEGGEEDISVVSSSEDEASDLTKSMLRDRYSEKRKHKHVNSKVNAYDAAVGPRFKDLGGMDALLNELTMDVIFPLYQPDVLATLGVNPMAGILLHGPPGCGKTKLAHAIANEARVSFYKVSASELISGISGASEDNIRELFSKAHRTAPSIVFIDEIDAIGSKRENLQRGMETRIVTQLMTCMDEASKVRDDKPGYVLVIAATNRPDALDTALRRPGRFDREISLGAPDEDARASILSVLTQNLKLEGAFDLVKISRLTPGFVGADLAALVSKAANLALCRVAVGRKLELCKDTEHWWKTDNEHWWMKAFTPEDKADIRITMLDFEEATKLVQPSLKRQGFSVIPNVKWEDVGGLESLRREFYKHIVRPIKYSNSYQKYQVKSETGFLLYGPAGCGKTLIAKAVASEARANFIHIQGPELLNKYVGEAELALRTIFNRARTCSPCILFFDEVDALTTTRGKDGGWVVERLVNQFLIELDGGDQRKGVYVIGATNRPEVMDRALLRPGRFGKLMYVPLPDQDERVLILKALSRNNHLDADVDLNAIARSCENFSGADLSKLMNDASNAAFEEIISEIEEAEVEEAGAFVSSSKDMLIIKAIHIEQSLRKIFPSVSDEEKEHYHLMSKCFIHRTPPLRPPEHRSSLTSFETDNSRRSGAFSVDVCLRFFITLVSSYNEKCW</sequence>
<dbReference type="InterPro" id="IPR003593">
    <property type="entry name" value="AAA+_ATPase"/>
</dbReference>
<accession>A0AAD8JXV5</accession>
<dbReference type="FunFam" id="3.40.50.300:FF:000567">
    <property type="entry name" value="ATPase, AAA family protein"/>
    <property type="match status" value="1"/>
</dbReference>
<feature type="compositionally biased region" description="Acidic residues" evidence="9">
    <location>
        <begin position="110"/>
        <end position="126"/>
    </location>
</feature>
<evidence type="ECO:0000256" key="1">
    <source>
        <dbReference type="ARBA" id="ARBA00004496"/>
    </source>
</evidence>
<keyword evidence="4" id="KW-0677">Repeat</keyword>
<dbReference type="EMBL" id="JAUHHV010000009">
    <property type="protein sequence ID" value="KAK1412865.1"/>
    <property type="molecule type" value="Genomic_DNA"/>
</dbReference>
<organism evidence="11 12">
    <name type="scientific">Tagetes erecta</name>
    <name type="common">African marigold</name>
    <dbReference type="NCBI Taxonomy" id="13708"/>
    <lineage>
        <taxon>Eukaryota</taxon>
        <taxon>Viridiplantae</taxon>
        <taxon>Streptophyta</taxon>
        <taxon>Embryophyta</taxon>
        <taxon>Tracheophyta</taxon>
        <taxon>Spermatophyta</taxon>
        <taxon>Magnoliopsida</taxon>
        <taxon>eudicotyledons</taxon>
        <taxon>Gunneridae</taxon>
        <taxon>Pentapetalae</taxon>
        <taxon>asterids</taxon>
        <taxon>campanulids</taxon>
        <taxon>Asterales</taxon>
        <taxon>Asteraceae</taxon>
        <taxon>Asteroideae</taxon>
        <taxon>Heliantheae alliance</taxon>
        <taxon>Tageteae</taxon>
        <taxon>Tagetes</taxon>
    </lineage>
</organism>
<keyword evidence="12" id="KW-1185">Reference proteome</keyword>
<comment type="caution">
    <text evidence="11">The sequence shown here is derived from an EMBL/GenBank/DDBJ whole genome shotgun (WGS) entry which is preliminary data.</text>
</comment>
<dbReference type="PANTHER" id="PTHR48470:SF1">
    <property type="entry name" value="CELL DIVISION CONTROL PROTEIN 48 C ISOFORM 1"/>
    <property type="match status" value="1"/>
</dbReference>
<comment type="subcellular location">
    <subcellularLocation>
        <location evidence="1">Cytoplasm</location>
    </subcellularLocation>
</comment>
<dbReference type="GO" id="GO:0005737">
    <property type="term" value="C:cytoplasm"/>
    <property type="evidence" value="ECO:0007669"/>
    <property type="project" value="UniProtKB-SubCell"/>
</dbReference>
<evidence type="ECO:0000256" key="3">
    <source>
        <dbReference type="ARBA" id="ARBA00022490"/>
    </source>
</evidence>
<dbReference type="InterPro" id="IPR041569">
    <property type="entry name" value="AAA_lid_3"/>
</dbReference>
<dbReference type="GO" id="GO:0016887">
    <property type="term" value="F:ATP hydrolysis activity"/>
    <property type="evidence" value="ECO:0007669"/>
    <property type="project" value="InterPro"/>
</dbReference>
<dbReference type="AlphaFoldDB" id="A0AAD8JXV5"/>
<feature type="domain" description="AAA+ ATPase" evidence="10">
    <location>
        <begin position="195"/>
        <end position="336"/>
    </location>
</feature>
<dbReference type="FunFam" id="1.10.8.60:FF:000105">
    <property type="entry name" value="PeRoXisome assembly factor"/>
    <property type="match status" value="1"/>
</dbReference>
<name>A0AAD8JXV5_TARER</name>
<dbReference type="InterPro" id="IPR003960">
    <property type="entry name" value="ATPase_AAA_CS"/>
</dbReference>
<evidence type="ECO:0000313" key="11">
    <source>
        <dbReference type="EMBL" id="KAK1412865.1"/>
    </source>
</evidence>
<gene>
    <name evidence="11" type="ORF">QVD17_34437</name>
</gene>
<keyword evidence="5" id="KW-0547">Nucleotide-binding</keyword>
<evidence type="ECO:0000256" key="8">
    <source>
        <dbReference type="ARBA" id="ARBA00034532"/>
    </source>
</evidence>
<dbReference type="GO" id="GO:0005524">
    <property type="term" value="F:ATP binding"/>
    <property type="evidence" value="ECO:0007669"/>
    <property type="project" value="UniProtKB-KW"/>
</dbReference>
<dbReference type="Pfam" id="PF17862">
    <property type="entry name" value="AAA_lid_3"/>
    <property type="match status" value="2"/>
</dbReference>
<evidence type="ECO:0000256" key="4">
    <source>
        <dbReference type="ARBA" id="ARBA00022737"/>
    </source>
</evidence>
<protein>
    <recommendedName>
        <fullName evidence="8">Peroxisomal ATPase PEX1</fullName>
    </recommendedName>
    <alternativeName>
        <fullName evidence="7">Peroxin-1</fullName>
    </alternativeName>
</protein>
<dbReference type="Pfam" id="PF00004">
    <property type="entry name" value="AAA"/>
    <property type="match status" value="2"/>
</dbReference>
<proteinExistence type="inferred from homology"/>
<reference evidence="11" key="1">
    <citation type="journal article" date="2023" name="bioRxiv">
        <title>Improved chromosome-level genome assembly for marigold (Tagetes erecta).</title>
        <authorList>
            <person name="Jiang F."/>
            <person name="Yuan L."/>
            <person name="Wang S."/>
            <person name="Wang H."/>
            <person name="Xu D."/>
            <person name="Wang A."/>
            <person name="Fan W."/>
        </authorList>
    </citation>
    <scope>NUCLEOTIDE SEQUENCE</scope>
    <source>
        <strain evidence="11">WSJ</strain>
        <tissue evidence="11">Leaf</tissue>
    </source>
</reference>
<keyword evidence="3" id="KW-0963">Cytoplasm</keyword>
<comment type="similarity">
    <text evidence="2">Belongs to the AAA ATPase family.</text>
</comment>
<evidence type="ECO:0000256" key="2">
    <source>
        <dbReference type="ARBA" id="ARBA00006914"/>
    </source>
</evidence>
<dbReference type="SUPFAM" id="SSF52540">
    <property type="entry name" value="P-loop containing nucleoside triphosphate hydrolases"/>
    <property type="match status" value="2"/>
</dbReference>
<evidence type="ECO:0000256" key="5">
    <source>
        <dbReference type="ARBA" id="ARBA00022741"/>
    </source>
</evidence>
<evidence type="ECO:0000256" key="7">
    <source>
        <dbReference type="ARBA" id="ARBA00032509"/>
    </source>
</evidence>
<dbReference type="PROSITE" id="PS00674">
    <property type="entry name" value="AAA"/>
    <property type="match status" value="2"/>
</dbReference>
<evidence type="ECO:0000256" key="6">
    <source>
        <dbReference type="ARBA" id="ARBA00022840"/>
    </source>
</evidence>
<feature type="domain" description="AAA+ ATPase" evidence="10">
    <location>
        <begin position="490"/>
        <end position="626"/>
    </location>
</feature>
<evidence type="ECO:0000259" key="10">
    <source>
        <dbReference type="SMART" id="SM00382"/>
    </source>
</evidence>
<feature type="compositionally biased region" description="Low complexity" evidence="9">
    <location>
        <begin position="100"/>
        <end position="109"/>
    </location>
</feature>